<comment type="caution">
    <text evidence="4">The sequence shown here is derived from an EMBL/GenBank/DDBJ whole genome shotgun (WGS) entry which is preliminary data.</text>
</comment>
<dbReference type="InterPro" id="IPR036366">
    <property type="entry name" value="PGBDSf"/>
</dbReference>
<dbReference type="InterPro" id="IPR002477">
    <property type="entry name" value="Peptidoglycan-bd-like"/>
</dbReference>
<accession>A0A059WCE8</accession>
<dbReference type="PROSITE" id="PS51257">
    <property type="entry name" value="PROKAR_LIPOPROTEIN"/>
    <property type="match status" value="1"/>
</dbReference>
<keyword evidence="2" id="KW-0732">Signal</keyword>
<dbReference type="EMBL" id="BHXC01000007">
    <property type="protein sequence ID" value="GCB93202.1"/>
    <property type="molecule type" value="Genomic_DNA"/>
</dbReference>
<sequence length="118" mass="12664">MWWSGRAGTVALTALVALTSVTACHPVRITPALRPGAHGPAVRDLQARLAQLALFPHDPTGRYGAGTARAVRTFQQEAGLSVTGTYASADRSALTSRTRRPTHTELHHTGKIRDRSDN</sequence>
<gene>
    <name evidence="4" type="ORF">SALB_05982</name>
</gene>
<feature type="compositionally biased region" description="Basic and acidic residues" evidence="1">
    <location>
        <begin position="102"/>
        <end position="118"/>
    </location>
</feature>
<dbReference type="RefSeq" id="WP_078486858.1">
    <property type="nucleotide sequence ID" value="NZ_BHXC01000007.1"/>
</dbReference>
<dbReference type="Pfam" id="PF01471">
    <property type="entry name" value="PG_binding_1"/>
    <property type="match status" value="1"/>
</dbReference>
<evidence type="ECO:0000256" key="1">
    <source>
        <dbReference type="SAM" id="MobiDB-lite"/>
    </source>
</evidence>
<evidence type="ECO:0000313" key="4">
    <source>
        <dbReference type="EMBL" id="GCB93202.1"/>
    </source>
</evidence>
<evidence type="ECO:0000313" key="5">
    <source>
        <dbReference type="Proteomes" id="UP000288351"/>
    </source>
</evidence>
<dbReference type="InterPro" id="IPR036365">
    <property type="entry name" value="PGBD-like_sf"/>
</dbReference>
<proteinExistence type="predicted"/>
<feature type="region of interest" description="Disordered" evidence="1">
    <location>
        <begin position="89"/>
        <end position="118"/>
    </location>
</feature>
<dbReference type="SUPFAM" id="SSF47090">
    <property type="entry name" value="PGBD-like"/>
    <property type="match status" value="1"/>
</dbReference>
<evidence type="ECO:0000256" key="2">
    <source>
        <dbReference type="SAM" id="SignalP"/>
    </source>
</evidence>
<dbReference type="STRING" id="68570.DC74_5051"/>
<reference evidence="4 5" key="1">
    <citation type="journal article" date="2019" name="Microbiol. Resour. Announc.">
        <title>Draft Genome Sequence of the Most Traditional epsilon-Poly-l-Lysine Producer, Streptomyces albulus NBRC14147.</title>
        <authorList>
            <person name="Yamanaka K."/>
            <person name="Hamano Y."/>
        </authorList>
    </citation>
    <scope>NUCLEOTIDE SEQUENCE [LARGE SCALE GENOMIC DNA]</scope>
    <source>
        <strain evidence="4 5">NBRC 14147</strain>
    </source>
</reference>
<protein>
    <recommendedName>
        <fullName evidence="3">Peptidoglycan binding-like domain-containing protein</fullName>
    </recommendedName>
</protein>
<organism evidence="4 5">
    <name type="scientific">Streptomyces noursei</name>
    <name type="common">Streptomyces albulus</name>
    <dbReference type="NCBI Taxonomy" id="1971"/>
    <lineage>
        <taxon>Bacteria</taxon>
        <taxon>Bacillati</taxon>
        <taxon>Actinomycetota</taxon>
        <taxon>Actinomycetes</taxon>
        <taxon>Kitasatosporales</taxon>
        <taxon>Streptomycetaceae</taxon>
        <taxon>Streptomyces</taxon>
    </lineage>
</organism>
<name>A0A059WCE8_STRNR</name>
<feature type="chain" id="PRO_5043579280" description="Peptidoglycan binding-like domain-containing protein" evidence="2">
    <location>
        <begin position="24"/>
        <end position="118"/>
    </location>
</feature>
<feature type="domain" description="Peptidoglycan binding-like" evidence="3">
    <location>
        <begin position="39"/>
        <end position="85"/>
    </location>
</feature>
<dbReference type="Gene3D" id="1.10.101.10">
    <property type="entry name" value="PGBD-like superfamily/PGBD"/>
    <property type="match status" value="1"/>
</dbReference>
<dbReference type="AlphaFoldDB" id="A0A059WCE8"/>
<evidence type="ECO:0000259" key="3">
    <source>
        <dbReference type="Pfam" id="PF01471"/>
    </source>
</evidence>
<dbReference type="Proteomes" id="UP000288351">
    <property type="component" value="Unassembled WGS sequence"/>
</dbReference>
<feature type="signal peptide" evidence="2">
    <location>
        <begin position="1"/>
        <end position="23"/>
    </location>
</feature>